<proteinExistence type="predicted"/>
<dbReference type="PROSITE" id="PS51257">
    <property type="entry name" value="PROKAR_LIPOPROTEIN"/>
    <property type="match status" value="1"/>
</dbReference>
<gene>
    <name evidence="3" type="ORF">M3M28_00440</name>
</gene>
<accession>A0ABY4MX23</accession>
<feature type="region of interest" description="Disordered" evidence="1">
    <location>
        <begin position="24"/>
        <end position="43"/>
    </location>
</feature>
<keyword evidence="2" id="KW-0732">Signal</keyword>
<evidence type="ECO:0000256" key="1">
    <source>
        <dbReference type="SAM" id="MobiDB-lite"/>
    </source>
</evidence>
<dbReference type="EMBL" id="CP097160">
    <property type="protein sequence ID" value="UQN14970.1"/>
    <property type="molecule type" value="Genomic_DNA"/>
</dbReference>
<feature type="signal peptide" evidence="2">
    <location>
        <begin position="1"/>
        <end position="21"/>
    </location>
</feature>
<protein>
    <recommendedName>
        <fullName evidence="4">Lipoprotein</fullName>
    </recommendedName>
</protein>
<feature type="compositionally biased region" description="Basic and acidic residues" evidence="1">
    <location>
        <begin position="25"/>
        <end position="34"/>
    </location>
</feature>
<organism evidence="3">
    <name type="scientific">Gulosibacter sediminis</name>
    <dbReference type="NCBI Taxonomy" id="1729695"/>
    <lineage>
        <taxon>Bacteria</taxon>
        <taxon>Bacillati</taxon>
        <taxon>Actinomycetota</taxon>
        <taxon>Actinomycetes</taxon>
        <taxon>Micrococcales</taxon>
        <taxon>Microbacteriaceae</taxon>
        <taxon>Gulosibacter</taxon>
    </lineage>
</organism>
<evidence type="ECO:0008006" key="4">
    <source>
        <dbReference type="Google" id="ProtNLM"/>
    </source>
</evidence>
<evidence type="ECO:0000313" key="3">
    <source>
        <dbReference type="EMBL" id="UQN14970.1"/>
    </source>
</evidence>
<name>A0ABY4MX23_9MICO</name>
<sequence>MRWLRAAGGFALAGLALTACSSGGERIEPNDHSTDTSQKVAEAPEVESVITDLFTAIEEHDTDRLDELVPDYDDVDVQVPDVGPELVEIGEISGNTGHFDGASATVHVTYSLAGEEASWDAQLRYVSSGSDDPAWQLTNAIVEVETPSSGGSGPYAEYEVVPQQDGIELDDKIDSLPGAYLYTVTPPTDAFEVTTDAEQVPVFVGDRENEAPPTREEIASAASIQLSSAGIDLVSGKYADDVNMCSGWCSEPANDKWQAMVWSQAVDGTGIFTITTGPGASSVTPVDRDNPGDWESAIAEQGDAAAQYAEVSPLSIDYSKVTCSSASASSCSVSQSDGLPSTRDAVRLLYRVGTDGSVTLADVAGNT</sequence>
<evidence type="ECO:0000256" key="2">
    <source>
        <dbReference type="SAM" id="SignalP"/>
    </source>
</evidence>
<reference evidence="3" key="1">
    <citation type="submission" date="2022-05" db="EMBL/GenBank/DDBJ databases">
        <title>Complete genome sequence of toluene-degrading Gulosibacter sediminis strain ACHW.36C.</title>
        <authorList>
            <person name="Wai A.C."/>
            <person name="Lai G.K."/>
            <person name="Griffin S.D."/>
            <person name="Leung F.C."/>
        </authorList>
    </citation>
    <scope>NUCLEOTIDE SEQUENCE [LARGE SCALE GENOMIC DNA]</scope>
    <source>
        <strain evidence="3">ACHW.36C</strain>
    </source>
</reference>
<feature type="chain" id="PRO_5047233291" description="Lipoprotein" evidence="2">
    <location>
        <begin position="22"/>
        <end position="367"/>
    </location>
</feature>